<evidence type="ECO:0000256" key="1">
    <source>
        <dbReference type="SAM" id="MobiDB-lite"/>
    </source>
</evidence>
<protein>
    <submittedName>
        <fullName evidence="2">Uncharacterized protein</fullName>
    </submittedName>
</protein>
<proteinExistence type="predicted"/>
<evidence type="ECO:0000313" key="2">
    <source>
        <dbReference type="EMBL" id="OPJ77458.1"/>
    </source>
</evidence>
<comment type="caution">
    <text evidence="2">The sequence shown here is derived from an EMBL/GenBank/DDBJ whole genome shotgun (WGS) entry which is preliminary data.</text>
</comment>
<evidence type="ECO:0000313" key="3">
    <source>
        <dbReference type="Proteomes" id="UP000190648"/>
    </source>
</evidence>
<dbReference type="EMBL" id="LSYS01005497">
    <property type="protein sequence ID" value="OPJ77458.1"/>
    <property type="molecule type" value="Genomic_DNA"/>
</dbReference>
<feature type="region of interest" description="Disordered" evidence="1">
    <location>
        <begin position="64"/>
        <end position="106"/>
    </location>
</feature>
<organism evidence="2 3">
    <name type="scientific">Patagioenas fasciata monilis</name>
    <dbReference type="NCBI Taxonomy" id="372326"/>
    <lineage>
        <taxon>Eukaryota</taxon>
        <taxon>Metazoa</taxon>
        <taxon>Chordata</taxon>
        <taxon>Craniata</taxon>
        <taxon>Vertebrata</taxon>
        <taxon>Euteleostomi</taxon>
        <taxon>Archelosauria</taxon>
        <taxon>Archosauria</taxon>
        <taxon>Dinosauria</taxon>
        <taxon>Saurischia</taxon>
        <taxon>Theropoda</taxon>
        <taxon>Coelurosauria</taxon>
        <taxon>Aves</taxon>
        <taxon>Neognathae</taxon>
        <taxon>Neoaves</taxon>
        <taxon>Columbimorphae</taxon>
        <taxon>Columbiformes</taxon>
        <taxon>Columbidae</taxon>
        <taxon>Patagioenas</taxon>
    </lineage>
</organism>
<name>A0A1V4JZ18_PATFA</name>
<gene>
    <name evidence="2" type="ORF">AV530_007767</name>
</gene>
<dbReference type="Proteomes" id="UP000190648">
    <property type="component" value="Unassembled WGS sequence"/>
</dbReference>
<dbReference type="STRING" id="372326.A0A1V4JZ18"/>
<keyword evidence="3" id="KW-1185">Reference proteome</keyword>
<accession>A0A1V4JZ18</accession>
<dbReference type="OrthoDB" id="295078at2759"/>
<reference evidence="2 3" key="1">
    <citation type="submission" date="2016-02" db="EMBL/GenBank/DDBJ databases">
        <title>Band-tailed pigeon sequencing and assembly.</title>
        <authorList>
            <person name="Soares A.E."/>
            <person name="Novak B.J."/>
            <person name="Rice E.S."/>
            <person name="O'Connell B."/>
            <person name="Chang D."/>
            <person name="Weber S."/>
            <person name="Shapiro B."/>
        </authorList>
    </citation>
    <scope>NUCLEOTIDE SEQUENCE [LARGE SCALE GENOMIC DNA]</scope>
    <source>
        <strain evidence="2">BTP2013</strain>
        <tissue evidence="2">Blood</tissue>
    </source>
</reference>
<sequence>MEVKTSFSNASRIPETVSRLINEEFVLVYQQSEDASAKYEELQLKVFSNGYDQLEMAMEEILSDSEKDQDNFPALREGSSEAGDGSAGQTNLPSLHLVLDPSTTGY</sequence>
<dbReference type="AlphaFoldDB" id="A0A1V4JZ18"/>